<dbReference type="RefSeq" id="WP_308488061.1">
    <property type="nucleotide sequence ID" value="NZ_JAVFCB010000002.1"/>
</dbReference>
<dbReference type="Proteomes" id="UP001230289">
    <property type="component" value="Unassembled WGS sequence"/>
</dbReference>
<name>A0ABU0XG01_9MICO</name>
<sequence>MDPRAEAAVLVDDLFGGVVRTLQDWRASAEPVLAAGGDRRSELDACIESLVVPELARADPLLIGAGAIADDASESGGGMHFAWWLGALSTNPALRATTEPAPLDLSARGYVEYLRDFRDREWYRVPVTTRRAHVTGPYVDHLCTCDCIVTVTMPLSAGGTDGGDVAGVVGADIAVTTLERELLPGFAASATPLALVGAGGRVVLSTASDVVPGSRAQWDPASARECRNTPFLVVADPRPASARS</sequence>
<dbReference type="CDD" id="cd12913">
    <property type="entry name" value="PDC1_MCP_like"/>
    <property type="match status" value="1"/>
</dbReference>
<proteinExistence type="predicted"/>
<protein>
    <submittedName>
        <fullName evidence="1">Cache domain-containing protein</fullName>
    </submittedName>
</protein>
<organism evidence="1 2">
    <name type="scientific">Microbacterium capsulatum</name>
    <dbReference type="NCBI Taxonomy" id="3041921"/>
    <lineage>
        <taxon>Bacteria</taxon>
        <taxon>Bacillati</taxon>
        <taxon>Actinomycetota</taxon>
        <taxon>Actinomycetes</taxon>
        <taxon>Micrococcales</taxon>
        <taxon>Microbacteriaceae</taxon>
        <taxon>Microbacterium</taxon>
    </lineage>
</organism>
<comment type="caution">
    <text evidence="1">The sequence shown here is derived from an EMBL/GenBank/DDBJ whole genome shotgun (WGS) entry which is preliminary data.</text>
</comment>
<dbReference type="Gene3D" id="3.30.450.20">
    <property type="entry name" value="PAS domain"/>
    <property type="match status" value="1"/>
</dbReference>
<dbReference type="Pfam" id="PF22673">
    <property type="entry name" value="MCP-like_PDC_1"/>
    <property type="match status" value="1"/>
</dbReference>
<evidence type="ECO:0000313" key="1">
    <source>
        <dbReference type="EMBL" id="MDQ4213120.1"/>
    </source>
</evidence>
<dbReference type="EMBL" id="JAVFCB010000002">
    <property type="protein sequence ID" value="MDQ4213120.1"/>
    <property type="molecule type" value="Genomic_DNA"/>
</dbReference>
<accession>A0ABU0XG01</accession>
<keyword evidence="2" id="KW-1185">Reference proteome</keyword>
<reference evidence="1 2" key="1">
    <citation type="submission" date="2023-08" db="EMBL/GenBank/DDBJ databases">
        <title>Microbacterium sp. nov., isolated from a waste landfill.</title>
        <authorList>
            <person name="Wen W."/>
        </authorList>
    </citation>
    <scope>NUCLEOTIDE SEQUENCE [LARGE SCALE GENOMIC DNA]</scope>
    <source>
        <strain evidence="1 2">ASV81</strain>
    </source>
</reference>
<gene>
    <name evidence="1" type="ORF">RBR11_04260</name>
</gene>
<evidence type="ECO:0000313" key="2">
    <source>
        <dbReference type="Proteomes" id="UP001230289"/>
    </source>
</evidence>